<reference evidence="2 3" key="1">
    <citation type="journal article" date="2016" name="Mol. Biol. Evol.">
        <title>Comparative Genomics of Early-Diverging Mushroom-Forming Fungi Provides Insights into the Origins of Lignocellulose Decay Capabilities.</title>
        <authorList>
            <person name="Nagy L.G."/>
            <person name="Riley R."/>
            <person name="Tritt A."/>
            <person name="Adam C."/>
            <person name="Daum C."/>
            <person name="Floudas D."/>
            <person name="Sun H."/>
            <person name="Yadav J.S."/>
            <person name="Pangilinan J."/>
            <person name="Larsson K.H."/>
            <person name="Matsuura K."/>
            <person name="Barry K."/>
            <person name="Labutti K."/>
            <person name="Kuo R."/>
            <person name="Ohm R.A."/>
            <person name="Bhattacharya S.S."/>
            <person name="Shirouzu T."/>
            <person name="Yoshinaga Y."/>
            <person name="Martin F.M."/>
            <person name="Grigoriev I.V."/>
            <person name="Hibbett D.S."/>
        </authorList>
    </citation>
    <scope>NUCLEOTIDE SEQUENCE [LARGE SCALE GENOMIC DNA]</scope>
    <source>
        <strain evidence="2 3">HHB10207 ss-3</strain>
    </source>
</reference>
<feature type="region of interest" description="Disordered" evidence="1">
    <location>
        <begin position="27"/>
        <end position="47"/>
    </location>
</feature>
<accession>A0A165XW69</accession>
<dbReference type="AlphaFoldDB" id="A0A165XW69"/>
<evidence type="ECO:0000313" key="2">
    <source>
        <dbReference type="EMBL" id="KZT32617.1"/>
    </source>
</evidence>
<organism evidence="2 3">
    <name type="scientific">Sistotremastrum suecicum HHB10207 ss-3</name>
    <dbReference type="NCBI Taxonomy" id="1314776"/>
    <lineage>
        <taxon>Eukaryota</taxon>
        <taxon>Fungi</taxon>
        <taxon>Dikarya</taxon>
        <taxon>Basidiomycota</taxon>
        <taxon>Agaricomycotina</taxon>
        <taxon>Agaricomycetes</taxon>
        <taxon>Sistotremastrales</taxon>
        <taxon>Sistotremastraceae</taxon>
        <taxon>Sistotremastrum</taxon>
    </lineage>
</organism>
<feature type="region of interest" description="Disordered" evidence="1">
    <location>
        <begin position="457"/>
        <end position="509"/>
    </location>
</feature>
<feature type="compositionally biased region" description="Basic and acidic residues" evidence="1">
    <location>
        <begin position="301"/>
        <end position="311"/>
    </location>
</feature>
<evidence type="ECO:0000256" key="1">
    <source>
        <dbReference type="SAM" id="MobiDB-lite"/>
    </source>
</evidence>
<dbReference type="Proteomes" id="UP000076798">
    <property type="component" value="Unassembled WGS sequence"/>
</dbReference>
<feature type="compositionally biased region" description="Low complexity" evidence="1">
    <location>
        <begin position="36"/>
        <end position="46"/>
    </location>
</feature>
<feature type="compositionally biased region" description="Low complexity" evidence="1">
    <location>
        <begin position="239"/>
        <end position="251"/>
    </location>
</feature>
<keyword evidence="3" id="KW-1185">Reference proteome</keyword>
<feature type="compositionally biased region" description="Polar residues" evidence="1">
    <location>
        <begin position="469"/>
        <end position="482"/>
    </location>
</feature>
<dbReference type="EMBL" id="KV428312">
    <property type="protein sequence ID" value="KZT32617.1"/>
    <property type="molecule type" value="Genomic_DNA"/>
</dbReference>
<feature type="region of interest" description="Disordered" evidence="1">
    <location>
        <begin position="527"/>
        <end position="552"/>
    </location>
</feature>
<name>A0A165XW69_9AGAM</name>
<evidence type="ECO:0000313" key="3">
    <source>
        <dbReference type="Proteomes" id="UP000076798"/>
    </source>
</evidence>
<gene>
    <name evidence="2" type="ORF">SISSUDRAFT_1092916</name>
</gene>
<feature type="region of interest" description="Disordered" evidence="1">
    <location>
        <begin position="211"/>
        <end position="324"/>
    </location>
</feature>
<protein>
    <submittedName>
        <fullName evidence="2">Uncharacterized protein</fullName>
    </submittedName>
</protein>
<proteinExistence type="predicted"/>
<feature type="compositionally biased region" description="Basic and acidic residues" evidence="1">
    <location>
        <begin position="253"/>
        <end position="264"/>
    </location>
</feature>
<sequence length="613" mass="66258">MSRGTTPSTSQPKELIYDPDGFIYLEEKERVRPIPKTQTKTGGSKTKTIEKTCKDLVARSWDSWESDSDFSNNLFSNDDDELPSSWQSVGSVAEVVHSPPAPSKKTKWPGETNTQCYALNGGVGAVSCKGKPGYSGHCGSTQCYGTTGWGSRCARRFATSERITYCWQHERQSHQDRLAFPGDFPDIAPVRPAIKAASAGEVVVQASCKKADSHHERSLASSNAITTKPMLPATPPATPLSKSSSALSVTKIEASHTKSRREEFPTIESSVFASPPPTPPPSVHKEPPKKTQKNKLTSGQTRDRTTKETPKVRLPPPSPISPVRNKSSAVNVFIVKTDNINISLGSQSTSSSIPGPLFGATAIGNDVFPREKEVQAKSPFDLSNLKPSTEVNLGFSWSTPQNIKPANASTNIFTFGKVKDESTSTPTGFPAFTFSGSNPLVSKPVFGSTGGTVFQTKANKKQPKLPVKTEQTSSALPSDTPSAPSPMKVKEAGTEAQVKAKSTTNHKERRMTAEELALESMNAWASVSSTSSRDSAAKSISSMPESSEKSSSAFVLNEKDLEFLETSDSDCRPVFSPVWRLALFGVDLKVRPGLRTTNSVPVKRRLPQVYRLS</sequence>